<dbReference type="InterPro" id="IPR029044">
    <property type="entry name" value="Nucleotide-diphossugar_trans"/>
</dbReference>
<dbReference type="EC" id="1.14.11.4" evidence="2"/>
<evidence type="ECO:0000256" key="5">
    <source>
        <dbReference type="ARBA" id="ARBA00023002"/>
    </source>
</evidence>
<comment type="cofactor">
    <cofactor evidence="1">
        <name>L-ascorbate</name>
        <dbReference type="ChEBI" id="CHEBI:38290"/>
    </cofactor>
</comment>
<feature type="transmembrane region" description="Helical" evidence="8">
    <location>
        <begin position="328"/>
        <end position="345"/>
    </location>
</feature>
<keyword evidence="11" id="KW-0328">Glycosyltransferase</keyword>
<feature type="transmembrane region" description="Helical" evidence="8">
    <location>
        <begin position="293"/>
        <end position="316"/>
    </location>
</feature>
<evidence type="ECO:0000259" key="10">
    <source>
        <dbReference type="PROSITE" id="PS51471"/>
    </source>
</evidence>
<dbReference type="OrthoDB" id="443147at2759"/>
<keyword evidence="3" id="KW-0479">Metal-binding</keyword>
<dbReference type="Gene3D" id="2.60.120.620">
    <property type="entry name" value="q2cbj1_9rhob like domain"/>
    <property type="match status" value="1"/>
</dbReference>
<comment type="caution">
    <text evidence="11">The sequence shown here is derived from an EMBL/GenBank/DDBJ whole genome shotgun (WGS) entry which is preliminary data.</text>
</comment>
<evidence type="ECO:0000256" key="3">
    <source>
        <dbReference type="ARBA" id="ARBA00022723"/>
    </source>
</evidence>
<dbReference type="CDD" id="cd14727">
    <property type="entry name" value="ChanN-like"/>
    <property type="match status" value="1"/>
</dbReference>
<keyword evidence="8" id="KW-0472">Membrane</keyword>
<dbReference type="GO" id="GO:0016757">
    <property type="term" value="F:glycosyltransferase activity"/>
    <property type="evidence" value="ECO:0007669"/>
    <property type="project" value="UniProtKB-KW"/>
</dbReference>
<dbReference type="SUPFAM" id="SSF53448">
    <property type="entry name" value="Nucleotide-diphospho-sugar transferases"/>
    <property type="match status" value="1"/>
</dbReference>
<feature type="domain" description="Fe2OG dioxygenase" evidence="10">
    <location>
        <begin position="184"/>
        <end position="301"/>
    </location>
</feature>
<keyword evidence="4" id="KW-0223">Dioxygenase</keyword>
<keyword evidence="11" id="KW-0808">Transferase</keyword>
<dbReference type="SMART" id="SM00702">
    <property type="entry name" value="P4Hc"/>
    <property type="match status" value="1"/>
</dbReference>
<feature type="signal peptide" evidence="9">
    <location>
        <begin position="1"/>
        <end position="30"/>
    </location>
</feature>
<evidence type="ECO:0000256" key="4">
    <source>
        <dbReference type="ARBA" id="ARBA00022964"/>
    </source>
</evidence>
<evidence type="ECO:0000256" key="8">
    <source>
        <dbReference type="SAM" id="Phobius"/>
    </source>
</evidence>
<dbReference type="Pfam" id="PF13640">
    <property type="entry name" value="2OG-FeII_Oxy_3"/>
    <property type="match status" value="1"/>
</dbReference>
<dbReference type="Pfam" id="PF04187">
    <property type="entry name" value="Cofac_haem_bdg"/>
    <property type="match status" value="1"/>
</dbReference>
<dbReference type="PANTHER" id="PTHR34496">
    <property type="entry name" value="GLCNAC TRANSFERASE-RELATED"/>
    <property type="match status" value="1"/>
</dbReference>
<evidence type="ECO:0000256" key="6">
    <source>
        <dbReference type="ARBA" id="ARBA00023004"/>
    </source>
</evidence>
<organism evidence="11 12">
    <name type="scientific">Symbiodinium microadriaticum</name>
    <name type="common">Dinoflagellate</name>
    <name type="synonym">Zooxanthella microadriatica</name>
    <dbReference type="NCBI Taxonomy" id="2951"/>
    <lineage>
        <taxon>Eukaryota</taxon>
        <taxon>Sar</taxon>
        <taxon>Alveolata</taxon>
        <taxon>Dinophyceae</taxon>
        <taxon>Suessiales</taxon>
        <taxon>Symbiodiniaceae</taxon>
        <taxon>Symbiodinium</taxon>
    </lineage>
</organism>
<dbReference type="GO" id="GO:0005506">
    <property type="term" value="F:iron ion binding"/>
    <property type="evidence" value="ECO:0007669"/>
    <property type="project" value="InterPro"/>
</dbReference>
<feature type="chain" id="PRO_5012186836" description="procollagen-lysine 5-dioxygenase" evidence="9">
    <location>
        <begin position="31"/>
        <end position="1317"/>
    </location>
</feature>
<dbReference type="InterPro" id="IPR006620">
    <property type="entry name" value="Pro_4_hyd_alph"/>
</dbReference>
<dbReference type="InterPro" id="IPR005123">
    <property type="entry name" value="Oxoglu/Fe-dep_dioxygenase_dom"/>
</dbReference>
<evidence type="ECO:0000313" key="12">
    <source>
        <dbReference type="Proteomes" id="UP000186817"/>
    </source>
</evidence>
<keyword evidence="5" id="KW-0560">Oxidoreductase</keyword>
<dbReference type="InterPro" id="IPR044862">
    <property type="entry name" value="Pro_4_hyd_alph_FE2OG_OXY"/>
</dbReference>
<dbReference type="GO" id="GO:0031418">
    <property type="term" value="F:L-ascorbic acid binding"/>
    <property type="evidence" value="ECO:0007669"/>
    <property type="project" value="InterPro"/>
</dbReference>
<evidence type="ECO:0000256" key="1">
    <source>
        <dbReference type="ARBA" id="ARBA00001961"/>
    </source>
</evidence>
<comment type="catalytic activity">
    <reaction evidence="7">
        <text>L-lysyl-[collagen] + 2-oxoglutarate + O2 = (5R)-5-hydroxy-L-lysyl-[collagen] + succinate + CO2</text>
        <dbReference type="Rhea" id="RHEA:16569"/>
        <dbReference type="Rhea" id="RHEA-COMP:12751"/>
        <dbReference type="Rhea" id="RHEA-COMP:12752"/>
        <dbReference type="ChEBI" id="CHEBI:15379"/>
        <dbReference type="ChEBI" id="CHEBI:16526"/>
        <dbReference type="ChEBI" id="CHEBI:16810"/>
        <dbReference type="ChEBI" id="CHEBI:29969"/>
        <dbReference type="ChEBI" id="CHEBI:30031"/>
        <dbReference type="ChEBI" id="CHEBI:133442"/>
        <dbReference type="EC" id="1.14.11.4"/>
    </reaction>
</comment>
<keyword evidence="8" id="KW-1133">Transmembrane helix</keyword>
<dbReference type="Pfam" id="PF11397">
    <property type="entry name" value="GlcNAc"/>
    <property type="match status" value="2"/>
</dbReference>
<dbReference type="SUPFAM" id="SSF159501">
    <property type="entry name" value="EreA/ChaN-like"/>
    <property type="match status" value="1"/>
</dbReference>
<dbReference type="PANTHER" id="PTHR34496:SF9">
    <property type="entry name" value="[SKP1-PROTEIN]-HYDROXYPROLINE N-ACETYLGLUCOSAMINYLTRANSFERASE"/>
    <property type="match status" value="1"/>
</dbReference>
<reference evidence="11 12" key="1">
    <citation type="submission" date="2016-02" db="EMBL/GenBank/DDBJ databases">
        <title>Genome analysis of coral dinoflagellate symbionts highlights evolutionary adaptations to a symbiotic lifestyle.</title>
        <authorList>
            <person name="Aranda M."/>
            <person name="Li Y."/>
            <person name="Liew Y.J."/>
            <person name="Baumgarten S."/>
            <person name="Simakov O."/>
            <person name="Wilson M."/>
            <person name="Piel J."/>
            <person name="Ashoor H."/>
            <person name="Bougouffa S."/>
            <person name="Bajic V.B."/>
            <person name="Ryu T."/>
            <person name="Ravasi T."/>
            <person name="Bayer T."/>
            <person name="Micklem G."/>
            <person name="Kim H."/>
            <person name="Bhak J."/>
            <person name="Lajeunesse T.C."/>
            <person name="Voolstra C.R."/>
        </authorList>
    </citation>
    <scope>NUCLEOTIDE SEQUENCE [LARGE SCALE GENOMIC DNA]</scope>
    <source>
        <strain evidence="11 12">CCMP2467</strain>
    </source>
</reference>
<keyword evidence="12" id="KW-1185">Reference proteome</keyword>
<keyword evidence="6" id="KW-0408">Iron</keyword>
<dbReference type="PROSITE" id="PS51471">
    <property type="entry name" value="FE2OG_OXY"/>
    <property type="match status" value="1"/>
</dbReference>
<dbReference type="GO" id="GO:0008475">
    <property type="term" value="F:procollagen-lysine 5-dioxygenase activity"/>
    <property type="evidence" value="ECO:0007669"/>
    <property type="project" value="UniProtKB-EC"/>
</dbReference>
<dbReference type="InterPro" id="IPR007314">
    <property type="entry name" value="Cofac_haem-bd_dom"/>
</dbReference>
<name>A0A1Q9D9P4_SYMMI</name>
<evidence type="ECO:0000256" key="9">
    <source>
        <dbReference type="SAM" id="SignalP"/>
    </source>
</evidence>
<dbReference type="InterPro" id="IPR021067">
    <property type="entry name" value="Glycosyltransferase"/>
</dbReference>
<gene>
    <name evidence="11" type="primary">gnt1</name>
    <name evidence="11" type="ORF">AK812_SmicGene26385</name>
</gene>
<keyword evidence="8" id="KW-0812">Transmembrane</keyword>
<keyword evidence="9" id="KW-0732">Signal</keyword>
<evidence type="ECO:0000256" key="7">
    <source>
        <dbReference type="ARBA" id="ARBA00047930"/>
    </source>
</evidence>
<dbReference type="EMBL" id="LSRX01000646">
    <property type="protein sequence ID" value="OLP91867.1"/>
    <property type="molecule type" value="Genomic_DNA"/>
</dbReference>
<dbReference type="Gene3D" id="3.40.50.11550">
    <property type="match status" value="1"/>
</dbReference>
<accession>A0A1Q9D9P4</accession>
<proteinExistence type="predicted"/>
<evidence type="ECO:0000256" key="2">
    <source>
        <dbReference type="ARBA" id="ARBA00012264"/>
    </source>
</evidence>
<evidence type="ECO:0000313" key="11">
    <source>
        <dbReference type="EMBL" id="OLP91867.1"/>
    </source>
</evidence>
<dbReference type="Proteomes" id="UP000186817">
    <property type="component" value="Unassembled WGS sequence"/>
</dbReference>
<sequence>MPRCLRHKQRLASLASLAALLYFLIPRAIAVLFCGCQTVGCLADVQGKRLFLRRVPDGFDEFVTFDTGSVAEELAQRAALALDAEVVQQLSTGDFGGLVCLDNILGPRLSDQLHQEAKVLRKILQPSTYWNRWQEGREDSYRLIDRSSCELHGFRGMATGIDLLLAVCSRLAEICPVDGKRVGPTPHAQLACFAEGSAGYAAHTDGSSMAELDVDMPLDQKQMISSRRFTAILYLNEREWEESYAGAFRAFRSKDMSGGDSGFVDVWPRGGSLVLFRCRDLAHQVLASQHDRYALTMWFTAPAVALFPLSLAAMAWGHRGSMRTTGRSRTIFAAFLAACGIFAHWRCSFVNAWTARPGSSPARGGHPARAAGAAEVAKDGQIFVSIAAYADPELPATMQSLVAAASRPELIRFGIVWQGPGSGLEPLDMDELAKLWNLSSYAEDRVAEHLELPDDASLPIWASDSGDGRRVPLSLRIGGRGWGRGLASEGAGWHSEGHGWDRGRLLGRRVVYFGERHEEPAVCAAQLAALQEWLEANPATPTALVLEHFTAQQQHILDRWGQDDPRELVDEYEAQNGEFDIGLYEPLLTAAAEAKVQLVAGFPSRAEAIEAVRGSMDVREMEELHKLMGPETLEDHFRLFAAMIAGAPVSEHETGEVPTRGRQIFLAQCWKDFVCAKVIVGLLGSHHTMVVCGCGHLDFGLGIPSRVEAMAKRQLPHLLPLQQLIVTARARDEEVVSQFRGQSLADIVIRYDETPEVVLRRACVWRRFCTIRAHFLSPELSIALQRITACNKSDHLLMVVRDELAGDSDPDVIGRRVGMNHLVCWQRGWYVYRQAGRKLERGQEHGCVLQKRLVLALSPLGADRTGLLQGFRAALLYVESFKDGSDYELKAEMMGGRIRSLRMTPEAARGPCWARYLAQLLWSGEDLYLQLDSHMRFVPGWDDKAREELAWCGMHSEKPVLCTYGPGYSLGTPYSEIPKGNVPVSMNCANTFDSDGILLIKARELKAPLPEPTKHYFWGAQFSFSSAEVLCEVPYDPQLQMLFFGEEISMAVRLYTHGWDVYAPKENLFFHLWERDYRRVYWKDNRALFASLLKASQCRLHGLLDGSAPGDGRAWPLPGGLRSSGDAFGLGSHRPLEAYEAESGVRFKGKSLQAPALRGGGDALSEDHFLEPAIQAREAIELSGAVEELSFLSGVPFVADAAVNGAPSYVAHVQGDEMHRFVLWYSSTNQTWIVNSGGVAHGLGQEAVPLIFSEAGVDTPVDASRWHYFDGFMGGWIPSRTMKFREAREEAREDAEAEGSWLDAVASLASPLIPRYQ</sequence>
<protein>
    <recommendedName>
        <fullName evidence="2">procollagen-lysine 5-dioxygenase</fullName>
        <ecNumber evidence="2">1.14.11.4</ecNumber>
    </recommendedName>
</protein>